<dbReference type="STRING" id="1884261.A0A5C3QLH2"/>
<dbReference type="Proteomes" id="UP000305067">
    <property type="component" value="Unassembled WGS sequence"/>
</dbReference>
<comment type="similarity">
    <text evidence="2 6">Belongs to the Mediator complex subunit 10 family.</text>
</comment>
<gene>
    <name evidence="6" type="primary">MED10</name>
    <name evidence="8" type="ORF">BDV98DRAFT_507946</name>
</gene>
<keyword evidence="6" id="KW-0010">Activator</keyword>
<dbReference type="GO" id="GO:0003712">
    <property type="term" value="F:transcription coregulator activity"/>
    <property type="evidence" value="ECO:0007669"/>
    <property type="project" value="InterPro"/>
</dbReference>
<feature type="compositionally biased region" description="Pro residues" evidence="7">
    <location>
        <begin position="28"/>
        <end position="44"/>
    </location>
</feature>
<keyword evidence="9" id="KW-1185">Reference proteome</keyword>
<name>A0A5C3QLH2_9AGAR</name>
<keyword evidence="5 6" id="KW-0539">Nucleus</keyword>
<reference evidence="8 9" key="1">
    <citation type="journal article" date="2019" name="Nat. Ecol. Evol.">
        <title>Megaphylogeny resolves global patterns of mushroom evolution.</title>
        <authorList>
            <person name="Varga T."/>
            <person name="Krizsan K."/>
            <person name="Foldi C."/>
            <person name="Dima B."/>
            <person name="Sanchez-Garcia M."/>
            <person name="Sanchez-Ramirez S."/>
            <person name="Szollosi G.J."/>
            <person name="Szarkandi J.G."/>
            <person name="Papp V."/>
            <person name="Albert L."/>
            <person name="Andreopoulos W."/>
            <person name="Angelini C."/>
            <person name="Antonin V."/>
            <person name="Barry K.W."/>
            <person name="Bougher N.L."/>
            <person name="Buchanan P."/>
            <person name="Buyck B."/>
            <person name="Bense V."/>
            <person name="Catcheside P."/>
            <person name="Chovatia M."/>
            <person name="Cooper J."/>
            <person name="Damon W."/>
            <person name="Desjardin D."/>
            <person name="Finy P."/>
            <person name="Geml J."/>
            <person name="Haridas S."/>
            <person name="Hughes K."/>
            <person name="Justo A."/>
            <person name="Karasinski D."/>
            <person name="Kautmanova I."/>
            <person name="Kiss B."/>
            <person name="Kocsube S."/>
            <person name="Kotiranta H."/>
            <person name="LaButti K.M."/>
            <person name="Lechner B.E."/>
            <person name="Liimatainen K."/>
            <person name="Lipzen A."/>
            <person name="Lukacs Z."/>
            <person name="Mihaltcheva S."/>
            <person name="Morgado L.N."/>
            <person name="Niskanen T."/>
            <person name="Noordeloos M.E."/>
            <person name="Ohm R.A."/>
            <person name="Ortiz-Santana B."/>
            <person name="Ovrebo C."/>
            <person name="Racz N."/>
            <person name="Riley R."/>
            <person name="Savchenko A."/>
            <person name="Shiryaev A."/>
            <person name="Soop K."/>
            <person name="Spirin V."/>
            <person name="Szebenyi C."/>
            <person name="Tomsovsky M."/>
            <person name="Tulloss R.E."/>
            <person name="Uehling J."/>
            <person name="Grigoriev I.V."/>
            <person name="Vagvolgyi C."/>
            <person name="Papp T."/>
            <person name="Martin F.M."/>
            <person name="Miettinen O."/>
            <person name="Hibbett D.S."/>
            <person name="Nagy L.G."/>
        </authorList>
    </citation>
    <scope>NUCLEOTIDE SEQUENCE [LARGE SCALE GENOMIC DNA]</scope>
    <source>
        <strain evidence="8 9">CBS 309.79</strain>
    </source>
</reference>
<feature type="compositionally biased region" description="Pro residues" evidence="7">
    <location>
        <begin position="1"/>
        <end position="12"/>
    </location>
</feature>
<organism evidence="8 9">
    <name type="scientific">Pterulicium gracile</name>
    <dbReference type="NCBI Taxonomy" id="1884261"/>
    <lineage>
        <taxon>Eukaryota</taxon>
        <taxon>Fungi</taxon>
        <taxon>Dikarya</taxon>
        <taxon>Basidiomycota</taxon>
        <taxon>Agaricomycotina</taxon>
        <taxon>Agaricomycetes</taxon>
        <taxon>Agaricomycetidae</taxon>
        <taxon>Agaricales</taxon>
        <taxon>Pleurotineae</taxon>
        <taxon>Pterulaceae</taxon>
        <taxon>Pterulicium</taxon>
    </lineage>
</organism>
<evidence type="ECO:0000256" key="7">
    <source>
        <dbReference type="SAM" id="MobiDB-lite"/>
    </source>
</evidence>
<proteinExistence type="inferred from homology"/>
<dbReference type="InterPro" id="IPR019145">
    <property type="entry name" value="Mediator_Med10"/>
</dbReference>
<evidence type="ECO:0000313" key="9">
    <source>
        <dbReference type="Proteomes" id="UP000305067"/>
    </source>
</evidence>
<dbReference type="EMBL" id="ML178826">
    <property type="protein sequence ID" value="TFL01049.1"/>
    <property type="molecule type" value="Genomic_DNA"/>
</dbReference>
<keyword evidence="4 6" id="KW-0804">Transcription</keyword>
<dbReference type="Pfam" id="PF09748">
    <property type="entry name" value="Med10"/>
    <property type="match status" value="1"/>
</dbReference>
<keyword evidence="3 6" id="KW-0805">Transcription regulation</keyword>
<dbReference type="GO" id="GO:0016592">
    <property type="term" value="C:mediator complex"/>
    <property type="evidence" value="ECO:0007669"/>
    <property type="project" value="InterPro"/>
</dbReference>
<dbReference type="GO" id="GO:0006357">
    <property type="term" value="P:regulation of transcription by RNA polymerase II"/>
    <property type="evidence" value="ECO:0007669"/>
    <property type="project" value="InterPro"/>
</dbReference>
<feature type="region of interest" description="Disordered" evidence="7">
    <location>
        <begin position="1"/>
        <end position="49"/>
    </location>
</feature>
<comment type="subunit">
    <text evidence="6">Component of the Mediator complex.</text>
</comment>
<protein>
    <recommendedName>
        <fullName evidence="6">Mediator of RNA polymerase II transcription subunit 10</fullName>
    </recommendedName>
    <alternativeName>
        <fullName evidence="6">Mediator complex subunit 10</fullName>
    </alternativeName>
</protein>
<sequence>MSSLPPFPPPLSIPTTSFNNPVSTATPAPAPDSPRPSESPPPPGEHGDIELELAGLANALYNLGTTVVNDSTKDKDKMPGGMKPVGARVNDVVEHLANLDQLARNIRTMIPMQVLSDIDNSRNPMQITKDRIERAATENQFMNAKISAIRSYGEILDDALCQHFPEIASHIRPSPEDQTQVQAQTEAGSSDPRATSAPEPAPASGASSNGVAS</sequence>
<evidence type="ECO:0000256" key="1">
    <source>
        <dbReference type="ARBA" id="ARBA00004123"/>
    </source>
</evidence>
<evidence type="ECO:0000256" key="4">
    <source>
        <dbReference type="ARBA" id="ARBA00023163"/>
    </source>
</evidence>
<evidence type="ECO:0000256" key="5">
    <source>
        <dbReference type="ARBA" id="ARBA00023242"/>
    </source>
</evidence>
<comment type="function">
    <text evidence="6">Component of the Mediator complex, a coactivator involved in the regulated transcription of nearly all RNA polymerase II-dependent genes. Mediator functions as a bridge to convey information from gene-specific regulatory proteins to the basal RNA polymerase II transcription machinery. Mediator is recruited to promoters by direct interactions with regulatory proteins and serves as a scaffold for the assembly of a functional preinitiation complex with RNA polymerase II and the general transcription factors.</text>
</comment>
<dbReference type="OrthoDB" id="337270at2759"/>
<evidence type="ECO:0000256" key="2">
    <source>
        <dbReference type="ARBA" id="ARBA00005389"/>
    </source>
</evidence>
<dbReference type="AlphaFoldDB" id="A0A5C3QLH2"/>
<feature type="region of interest" description="Disordered" evidence="7">
    <location>
        <begin position="171"/>
        <end position="213"/>
    </location>
</feature>
<evidence type="ECO:0000256" key="3">
    <source>
        <dbReference type="ARBA" id="ARBA00023015"/>
    </source>
</evidence>
<evidence type="ECO:0000313" key="8">
    <source>
        <dbReference type="EMBL" id="TFL01049.1"/>
    </source>
</evidence>
<feature type="compositionally biased region" description="Low complexity" evidence="7">
    <location>
        <begin position="192"/>
        <end position="213"/>
    </location>
</feature>
<feature type="compositionally biased region" description="Low complexity" evidence="7">
    <location>
        <begin position="13"/>
        <end position="27"/>
    </location>
</feature>
<evidence type="ECO:0000256" key="6">
    <source>
        <dbReference type="RuleBase" id="RU364146"/>
    </source>
</evidence>
<accession>A0A5C3QLH2</accession>
<comment type="subcellular location">
    <subcellularLocation>
        <location evidence="1 6">Nucleus</location>
    </subcellularLocation>
</comment>
<feature type="compositionally biased region" description="Polar residues" evidence="7">
    <location>
        <begin position="176"/>
        <end position="188"/>
    </location>
</feature>